<dbReference type="CDD" id="cd00052">
    <property type="entry name" value="EH"/>
    <property type="match status" value="1"/>
</dbReference>
<feature type="domain" description="EH" evidence="2">
    <location>
        <begin position="664"/>
        <end position="754"/>
    </location>
</feature>
<keyword evidence="4" id="KW-1185">Reference proteome</keyword>
<evidence type="ECO:0000313" key="4">
    <source>
        <dbReference type="Proteomes" id="UP000644660"/>
    </source>
</evidence>
<dbReference type="SUPFAM" id="SSF47473">
    <property type="entry name" value="EF-hand"/>
    <property type="match status" value="1"/>
</dbReference>
<feature type="compositionally biased region" description="Polar residues" evidence="1">
    <location>
        <begin position="523"/>
        <end position="545"/>
    </location>
</feature>
<organism evidence="3 4">
    <name type="scientific">Maudiozyma barnettii</name>
    <dbReference type="NCBI Taxonomy" id="61262"/>
    <lineage>
        <taxon>Eukaryota</taxon>
        <taxon>Fungi</taxon>
        <taxon>Dikarya</taxon>
        <taxon>Ascomycota</taxon>
        <taxon>Saccharomycotina</taxon>
        <taxon>Saccharomycetes</taxon>
        <taxon>Saccharomycetales</taxon>
        <taxon>Saccharomycetaceae</taxon>
        <taxon>Maudiozyma</taxon>
    </lineage>
</organism>
<feature type="region of interest" description="Disordered" evidence="1">
    <location>
        <begin position="79"/>
        <end position="120"/>
    </location>
</feature>
<dbReference type="OrthoDB" id="10045710at2759"/>
<protein>
    <submittedName>
        <fullName evidence="3">Similar to Saccharomyces cerevisiae YJL083W TAX4 EH domain- containing protein involved in regulating phosphatidylinositol 4,5-bisphosphate levels and autophagy</fullName>
    </submittedName>
</protein>
<dbReference type="InterPro" id="IPR011992">
    <property type="entry name" value="EF-hand-dom_pair"/>
</dbReference>
<reference evidence="3 4" key="1">
    <citation type="submission" date="2020-05" db="EMBL/GenBank/DDBJ databases">
        <authorList>
            <person name="Casaregola S."/>
            <person name="Devillers H."/>
            <person name="Grondin C."/>
        </authorList>
    </citation>
    <scope>NUCLEOTIDE SEQUENCE [LARGE SCALE GENOMIC DNA]</scope>
    <source>
        <strain evidence="3 4">CLIB 1767</strain>
    </source>
</reference>
<dbReference type="AlphaFoldDB" id="A0A8H2VJK6"/>
<evidence type="ECO:0000259" key="2">
    <source>
        <dbReference type="SMART" id="SM00027"/>
    </source>
</evidence>
<sequence length="795" mass="89441">MFSKGKKKSQHINAEAVLSEEALNDSLRAAQVIFQRHSKGKVPSNTTTAEIRQKLVGTKLQEQTNIDQIPRRANTVKSATKADVESLPQQVPRRPNTTKPYRHNQLPLMKGQSPIQSPVGFVNEGKTRVRKVNVPKESNEIPKRKILPNAANAAHIAAVLAHSYVTDSDKSRKPSDVSSRINDDEIVAKSIKQEVLRDTTPPTVRPPTPERIEPKQFYSLEQTRRRMEIPQPVRRERIRPIQLLDEIRSQDSVTEEHPKHPSSSVLSSFRSQVATPMARTASEPIDSQSEHINLIDDQEDFDDRNSTGNHSISMGQQRQRQQVGDDTESLDLESQNFSIGTNILPRKKGSSNKNPLKKIFGKGTTPVTSYNTTSRNFDPLLASNNTSASQNIHDTPTAAAVAAAARGPVYVPNNKPIAAVYSSNNGGSTTSVNTAAATQMRFKTTMRYENRKKSFNEDKPWKAHKDAKFMSEVERKRYEGMWVSNRYRYLNMLYWWPVDDIKQDTEGLSGSEGQSAGEDARSFVSTQGSRSNNNSHLELTPVDTHSSLKSEKQDKAIIKEGDDENPALQDSTVSNASMAQGRIIQEHKKDDIENNGVDDAGTVDYESEYYTDVENELGSQINKSRSFESSNNNEDHDIENPLEPVPSSPISFATQHNDFTIAAESRSPTPDYSDILLTLPQDGLILNLVVKDIWERSNLPDDLLRQIYHLVDTRHDGTLDRRSFLVGMWLVDQCLYGRKLPSEVDRQIWNSVDGYVLNVIQPRVEPQVKIKRRGKRNIVGRELNNIKKGIRHVHL</sequence>
<evidence type="ECO:0000256" key="1">
    <source>
        <dbReference type="SAM" id="MobiDB-lite"/>
    </source>
</evidence>
<dbReference type="Gene3D" id="1.10.238.10">
    <property type="entry name" value="EF-hand"/>
    <property type="match status" value="1"/>
</dbReference>
<feature type="region of interest" description="Disordered" evidence="1">
    <location>
        <begin position="299"/>
        <end position="325"/>
    </location>
</feature>
<feature type="region of interest" description="Disordered" evidence="1">
    <location>
        <begin position="248"/>
        <end position="270"/>
    </location>
</feature>
<dbReference type="InterPro" id="IPR000261">
    <property type="entry name" value="EH_dom"/>
</dbReference>
<feature type="region of interest" description="Disordered" evidence="1">
    <location>
        <begin position="625"/>
        <end position="649"/>
    </location>
</feature>
<feature type="compositionally biased region" description="Polar residues" evidence="1">
    <location>
        <begin position="306"/>
        <end position="315"/>
    </location>
</feature>
<feature type="region of interest" description="Disordered" evidence="1">
    <location>
        <begin position="195"/>
        <end position="222"/>
    </location>
</feature>
<name>A0A8H2VJK6_9SACH</name>
<dbReference type="Proteomes" id="UP000644660">
    <property type="component" value="Unassembled WGS sequence"/>
</dbReference>
<proteinExistence type="predicted"/>
<comment type="caution">
    <text evidence="3">The sequence shown here is derived from an EMBL/GenBank/DDBJ whole genome shotgun (WGS) entry which is preliminary data.</text>
</comment>
<gene>
    <name evidence="3" type="ORF">KABA2_12S02948</name>
</gene>
<dbReference type="GeneID" id="64860053"/>
<accession>A0A8H2VJK6</accession>
<dbReference type="Pfam" id="PF12763">
    <property type="entry name" value="EH"/>
    <property type="match status" value="1"/>
</dbReference>
<dbReference type="SMART" id="SM00027">
    <property type="entry name" value="EH"/>
    <property type="match status" value="1"/>
</dbReference>
<feature type="compositionally biased region" description="Basic and acidic residues" evidence="1">
    <location>
        <begin position="248"/>
        <end position="259"/>
    </location>
</feature>
<dbReference type="EMBL" id="CAEFZW010000012">
    <property type="protein sequence ID" value="CAB4256946.1"/>
    <property type="molecule type" value="Genomic_DNA"/>
</dbReference>
<dbReference type="RefSeq" id="XP_041408790.1">
    <property type="nucleotide sequence ID" value="XM_041552856.1"/>
</dbReference>
<feature type="region of interest" description="Disordered" evidence="1">
    <location>
        <begin position="506"/>
        <end position="551"/>
    </location>
</feature>
<evidence type="ECO:0000313" key="3">
    <source>
        <dbReference type="EMBL" id="CAB4256946.1"/>
    </source>
</evidence>